<name>A0A433RQ86_9BACL</name>
<organism evidence="2 3">
    <name type="scientific">Candidatus Kurthia intestinigallinarum</name>
    <dbReference type="NCBI Taxonomy" id="1562256"/>
    <lineage>
        <taxon>Bacteria</taxon>
        <taxon>Bacillati</taxon>
        <taxon>Bacillota</taxon>
        <taxon>Bacilli</taxon>
        <taxon>Bacillales</taxon>
        <taxon>Caryophanaceae</taxon>
        <taxon>Kurthia</taxon>
    </lineage>
</organism>
<dbReference type="PANTHER" id="PTHR43610:SF1">
    <property type="entry name" value="N-ACETYLTRANSFERASE DOMAIN-CONTAINING PROTEIN"/>
    <property type="match status" value="1"/>
</dbReference>
<proteinExistence type="predicted"/>
<accession>A0A433RQ86</accession>
<dbReference type="Gene3D" id="3.40.630.30">
    <property type="match status" value="1"/>
</dbReference>
<protein>
    <recommendedName>
        <fullName evidence="1">N-acetyltransferase domain-containing protein</fullName>
    </recommendedName>
</protein>
<dbReference type="GO" id="GO:0016747">
    <property type="term" value="F:acyltransferase activity, transferring groups other than amino-acyl groups"/>
    <property type="evidence" value="ECO:0007669"/>
    <property type="project" value="InterPro"/>
</dbReference>
<dbReference type="SUPFAM" id="SSF55729">
    <property type="entry name" value="Acyl-CoA N-acyltransferases (Nat)"/>
    <property type="match status" value="1"/>
</dbReference>
<dbReference type="OrthoDB" id="9795199at2"/>
<dbReference type="AlphaFoldDB" id="A0A433RQ86"/>
<dbReference type="Pfam" id="PF13302">
    <property type="entry name" value="Acetyltransf_3"/>
    <property type="match status" value="1"/>
</dbReference>
<evidence type="ECO:0000313" key="2">
    <source>
        <dbReference type="EMBL" id="RUS52569.1"/>
    </source>
</evidence>
<keyword evidence="3" id="KW-1185">Reference proteome</keyword>
<dbReference type="EMBL" id="JTFC01000042">
    <property type="protein sequence ID" value="RUS52569.1"/>
    <property type="molecule type" value="Genomic_DNA"/>
</dbReference>
<dbReference type="RefSeq" id="WP_139993463.1">
    <property type="nucleotide sequence ID" value="NZ_JTFC01000042.1"/>
</dbReference>
<dbReference type="InterPro" id="IPR000182">
    <property type="entry name" value="GNAT_dom"/>
</dbReference>
<feature type="domain" description="N-acetyltransferase" evidence="1">
    <location>
        <begin position="7"/>
        <end position="171"/>
    </location>
</feature>
<reference evidence="2 3" key="1">
    <citation type="submission" date="2014-11" db="EMBL/GenBank/DDBJ databases">
        <title>Genome sequence and analysis of novel Kurthia sp.</title>
        <authorList>
            <person name="Lawson J.N."/>
            <person name="Gonzalez J.E."/>
            <person name="Rinauldi L."/>
            <person name="Xuan Z."/>
            <person name="Firman A."/>
            <person name="Shaddox L."/>
            <person name="Trudeau A."/>
            <person name="Shah S."/>
            <person name="Reiman D."/>
        </authorList>
    </citation>
    <scope>NUCLEOTIDE SEQUENCE [LARGE SCALE GENOMIC DNA]</scope>
    <source>
        <strain evidence="2 3">3B1D</strain>
    </source>
</reference>
<evidence type="ECO:0000313" key="3">
    <source>
        <dbReference type="Proteomes" id="UP000288623"/>
    </source>
</evidence>
<dbReference type="PROSITE" id="PS51186">
    <property type="entry name" value="GNAT"/>
    <property type="match status" value="1"/>
</dbReference>
<evidence type="ECO:0000259" key="1">
    <source>
        <dbReference type="PROSITE" id="PS51186"/>
    </source>
</evidence>
<dbReference type="Proteomes" id="UP000288623">
    <property type="component" value="Unassembled WGS sequence"/>
</dbReference>
<sequence length="182" mass="20987">MLENDIVRLEPLTQQHAEALVHAANDERIWEMTQPRIRSLADATHYINMALQAQDQQAFAVFSKVHNQIVGATRFYTIDEDFGSVEIGYTWLNPIVWRSAINTNMKLLMFCYAFEQWGMKRVQIMADERNMRSRNAIVRIGATFEGILRKHKFGADGAIRNSAVYSIIDDEWASVKRHIEGL</sequence>
<dbReference type="InterPro" id="IPR016181">
    <property type="entry name" value="Acyl_CoA_acyltransferase"/>
</dbReference>
<dbReference type="PANTHER" id="PTHR43610">
    <property type="entry name" value="BLL6696 PROTEIN"/>
    <property type="match status" value="1"/>
</dbReference>
<gene>
    <name evidence="2" type="ORF">QI30_17605</name>
</gene>
<comment type="caution">
    <text evidence="2">The sequence shown here is derived from an EMBL/GenBank/DDBJ whole genome shotgun (WGS) entry which is preliminary data.</text>
</comment>